<dbReference type="GeneID" id="19322493"/>
<protein>
    <submittedName>
        <fullName evidence="4">Putative heat repeat protein</fullName>
    </submittedName>
</protein>
<evidence type="ECO:0000313" key="4">
    <source>
        <dbReference type="EMBL" id="EOO02253.1"/>
    </source>
</evidence>
<dbReference type="GO" id="GO:0005794">
    <property type="term" value="C:Golgi apparatus"/>
    <property type="evidence" value="ECO:0007669"/>
    <property type="project" value="TreeGrafter"/>
</dbReference>
<dbReference type="FunFam" id="1.25.10.10:FF:000745">
    <property type="entry name" value="Chromosome 7, whole genome shotgun sequence"/>
    <property type="match status" value="1"/>
</dbReference>
<dbReference type="InterPro" id="IPR040108">
    <property type="entry name" value="Laa1/Sip1/HEATR5"/>
</dbReference>
<dbReference type="Pfam" id="PF20210">
    <property type="entry name" value="Laa1_Sip1_HTR5"/>
    <property type="match status" value="1"/>
</dbReference>
<dbReference type="GO" id="GO:0016020">
    <property type="term" value="C:membrane"/>
    <property type="evidence" value="ECO:0007669"/>
    <property type="project" value="TreeGrafter"/>
</dbReference>
<dbReference type="InterPro" id="IPR046837">
    <property type="entry name" value="Laa1/Sip1/HEATR5-like_HEAT"/>
</dbReference>
<dbReference type="GO" id="GO:0042147">
    <property type="term" value="P:retrograde transport, endosome to Golgi"/>
    <property type="evidence" value="ECO:0007669"/>
    <property type="project" value="TreeGrafter"/>
</dbReference>
<dbReference type="Pfam" id="PF25468">
    <property type="entry name" value="HEAT_HEATR5A"/>
    <property type="match status" value="1"/>
</dbReference>
<feature type="region of interest" description="Disordered" evidence="2">
    <location>
        <begin position="1"/>
        <end position="36"/>
    </location>
</feature>
<evidence type="ECO:0000256" key="1">
    <source>
        <dbReference type="ARBA" id="ARBA00008304"/>
    </source>
</evidence>
<comment type="similarity">
    <text evidence="1">Belongs to the HEATR5 family.</text>
</comment>
<evidence type="ECO:0000256" key="2">
    <source>
        <dbReference type="SAM" id="MobiDB-lite"/>
    </source>
</evidence>
<reference evidence="5" key="1">
    <citation type="journal article" date="2013" name="Genome Announc.">
        <title>Draft genome sequence of the ascomycete Phaeoacremonium aleophilum strain UCR-PA7, a causal agent of the esca disease complex in grapevines.</title>
        <authorList>
            <person name="Blanco-Ulate B."/>
            <person name="Rolshausen P."/>
            <person name="Cantu D."/>
        </authorList>
    </citation>
    <scope>NUCLEOTIDE SEQUENCE [LARGE SCALE GENOMIC DNA]</scope>
    <source>
        <strain evidence="5">UCR-PA7</strain>
    </source>
</reference>
<dbReference type="SUPFAM" id="SSF48371">
    <property type="entry name" value="ARM repeat"/>
    <property type="match status" value="2"/>
</dbReference>
<dbReference type="Proteomes" id="UP000014074">
    <property type="component" value="Unassembled WGS sequence"/>
</dbReference>
<dbReference type="InterPro" id="IPR057981">
    <property type="entry name" value="TPR_LAA1-like_C"/>
</dbReference>
<feature type="compositionally biased region" description="Low complexity" evidence="2">
    <location>
        <begin position="19"/>
        <end position="32"/>
    </location>
</feature>
<dbReference type="GO" id="GO:0008104">
    <property type="term" value="P:intracellular protein localization"/>
    <property type="evidence" value="ECO:0007669"/>
    <property type="project" value="TreeGrafter"/>
</dbReference>
<evidence type="ECO:0000259" key="3">
    <source>
        <dbReference type="Pfam" id="PF25808"/>
    </source>
</evidence>
<dbReference type="PANTHER" id="PTHR21663">
    <property type="entry name" value="HYPOTHETICAL HEAT DOMAIN-CONTAINING"/>
    <property type="match status" value="1"/>
</dbReference>
<dbReference type="Pfam" id="PF25808">
    <property type="entry name" value="TPR_LAA1_C"/>
    <property type="match status" value="1"/>
</dbReference>
<dbReference type="EMBL" id="KB932928">
    <property type="protein sequence ID" value="EOO02253.1"/>
    <property type="molecule type" value="Genomic_DNA"/>
</dbReference>
<dbReference type="KEGG" id="tmn:UCRPA7_2263"/>
<evidence type="ECO:0000313" key="5">
    <source>
        <dbReference type="Proteomes" id="UP000014074"/>
    </source>
</evidence>
<dbReference type="Gene3D" id="1.25.10.10">
    <property type="entry name" value="Leucine-rich Repeat Variant"/>
    <property type="match status" value="3"/>
</dbReference>
<name>R8BS97_PHAM7</name>
<dbReference type="HOGENOM" id="CLU_000503_0_0_1"/>
<dbReference type="RefSeq" id="XP_007913028.1">
    <property type="nucleotide sequence ID" value="XM_007914837.1"/>
</dbReference>
<dbReference type="GO" id="GO:0005829">
    <property type="term" value="C:cytosol"/>
    <property type="evidence" value="ECO:0007669"/>
    <property type="project" value="GOC"/>
</dbReference>
<dbReference type="InterPro" id="IPR016024">
    <property type="entry name" value="ARM-type_fold"/>
</dbReference>
<dbReference type="OrthoDB" id="192608at2759"/>
<keyword evidence="5" id="KW-1185">Reference proteome</keyword>
<dbReference type="eggNOG" id="KOG1822">
    <property type="taxonomic scope" value="Eukaryota"/>
</dbReference>
<dbReference type="GO" id="GO:0030139">
    <property type="term" value="C:endocytic vesicle"/>
    <property type="evidence" value="ECO:0007669"/>
    <property type="project" value="TreeGrafter"/>
</dbReference>
<organism evidence="4 5">
    <name type="scientific">Phaeoacremonium minimum (strain UCR-PA7)</name>
    <name type="common">Esca disease fungus</name>
    <name type="synonym">Togninia minima</name>
    <dbReference type="NCBI Taxonomy" id="1286976"/>
    <lineage>
        <taxon>Eukaryota</taxon>
        <taxon>Fungi</taxon>
        <taxon>Dikarya</taxon>
        <taxon>Ascomycota</taxon>
        <taxon>Pezizomycotina</taxon>
        <taxon>Sordariomycetes</taxon>
        <taxon>Sordariomycetidae</taxon>
        <taxon>Togniniales</taxon>
        <taxon>Togniniaceae</taxon>
        <taxon>Phaeoacremonium</taxon>
    </lineage>
</organism>
<feature type="domain" description="LAA1-like C-terminal TPR repeats" evidence="3">
    <location>
        <begin position="1659"/>
        <end position="1818"/>
    </location>
</feature>
<sequence>MSSAPTPEAPNGADGDQQAPPAVAASAASPRSTNPELELSKLQSLPAEQQDLFLLTFVSTFSKHVLSLSADDCTAQQFYLKKEVFQIINLTTPAPTRVIRNNLGKCLAHIFERGDRKLLFETINDLVTLASSGKSKGDGETRTKHAAVVCLGDVYGAAGDSAIGLHQLACSTLVKLLKNSGNNAGMRAAVLIALSKIAKMVEGSLDENIARDIWKQARSHASSDKGSLVVVAACRCLKALVRHTSYFKNSSDFEKLQSTIFKAFELASQQARHAAADCLAEAAHRGYSETAVSELPALKRVKSKAAKHTILQDVVGAKILGETGQTHVAKALINDILKNYPQALKERPEPTKNTLIAAMGALGSLITALGTNELRVASTQIQVAWMLIGGLMSLGPNFVKIHLSQLLLLWKNALPKPLAKDNTSARNYTEASFLAHVRECALGSILAFLQFNSRLLTVDVSKRIATMLQSTTAFLRTLPRKKTTDDISERLAPALQLQDIDMMVQRRVMQCYIKLVNTSPAGGSEALLQSNLLTQAVSLFADPDNYSPSSLSAAIANAAGTFETIWDVGDNSGFGVTGLVSGFKVKSLPGQHESSIEPSFNDENGPEDIIENLLLSPVCGTLEHDASLLYIEGADHPSGLPDPPATEVVNMAIQLFAFVFPLTPAKVQESILEQIATFMAAGSLQRDTARKAAINVNVAVALLLTLRVAVKETQSSPGDVTALAVEKLLQDMIRNFVLDPDQYVRSIGYAAVARLCNASGNAFTNHEIKFLVDTIVINREPSARAGCAMALGCIQAKVGGMAAGYHLKTILGILMSLCNDPHPTVHFWALEALARAADAAGLGFSPYVSSTLGMLAQLYVSDTHNPEIASAISMNLEMELSTAAAITRSVDSLINVLGPDLQDITKSRELIFTLVGQFQEEEDLEVQRASLNCLEHLSLYAPGYMVFGDYVRLLQKYLNSEHPTLRDAAVDGLYNIMKRNPYDVIEAAEQGFEDQLWLVLDTVPSHDGIRNIIRNWMRQTCLTDTALWLQRFQGVLRMTRPKAVEDNRASTKKVSNMPDLQDEEVAGFAAAGGVAKDEKEGGSGSDVEPLRWQVTTFAMGCLNDIFLLTNKDIMTNGESPAQTALQGKIADVVRMAFSASTSGVLEQRIWGLKIIGAVLKMFGKSPDPDFDEAMLLEQYQAQISSALTPAFAADSSPELASEAVNVCAAFIATGIVTDIDRMGRILKTLVSALENFAQDNENVGIGDLKGLSSNAQVMVKMSVFAAWAELQVASSEQKYLLDVLKPHIGKLTPLWLESLREFARLRFEPDISMTLGPPSLSGSLDTIYAALNRETLLRFYQDTWLKLVDAIASLIEQDSEFVFEALDGKGPTAPSTNGHSKGPDINYRDEPVAFFFVLFGIAFEALATKPGQVDSLATQEQTLEILQALKKILHPSVSGLAIYREAIFSETMDILDRMVLTEGLDVQRVIVEIARALCVAHPAARKAEEPDNSELSDDIEQLFELTRIIVLVLSGLLPNLTEANQPVRHVLTEEAILLVRTSLNALVDAAEVFPSIIRTDLHACIIHIFATILATPSCQEVIVPQSLSTLKRFIITMTRTRKPGDGSTDVQLQGCLRRFLSIYLHAQKREEATSLQNVKNSLLASTILFTSGQNQLPANDPLVARYLEEVVDCLTDRMTAKIAANCIRSLLLQSSPTPADESIARYLLPRLLSFVSNTEPEDPERARSLVSLTLSQYVATVSKDHVAIAMALVVPTLLSRAASEGAEGNVYRETSARLLEMASVDQASFRGIVAGMSEGQKAFMEEVIKSGRQTGVTETDTGASGGQPTIALKMNFGS</sequence>
<accession>R8BS97</accession>
<dbReference type="PANTHER" id="PTHR21663:SF0">
    <property type="entry name" value="HEAT REPEAT-CONTAINING PROTEIN 5B"/>
    <property type="match status" value="1"/>
</dbReference>
<dbReference type="InterPro" id="IPR011989">
    <property type="entry name" value="ARM-like"/>
</dbReference>
<dbReference type="GO" id="GO:0006897">
    <property type="term" value="P:endocytosis"/>
    <property type="evidence" value="ECO:0007669"/>
    <property type="project" value="TreeGrafter"/>
</dbReference>
<proteinExistence type="inferred from homology"/>
<gene>
    <name evidence="4" type="ORF">UCRPA7_2263</name>
</gene>